<feature type="chain" id="PRO_5038333843" evidence="4">
    <location>
        <begin position="24"/>
        <end position="417"/>
    </location>
</feature>
<dbReference type="PANTHER" id="PTHR43649:SF14">
    <property type="entry name" value="BLR3389 PROTEIN"/>
    <property type="match status" value="1"/>
</dbReference>
<dbReference type="PROSITE" id="PS51257">
    <property type="entry name" value="PROKAR_LIPOPROTEIN"/>
    <property type="match status" value="1"/>
</dbReference>
<dbReference type="InterPro" id="IPR006061">
    <property type="entry name" value="SBP_1_CS"/>
</dbReference>
<evidence type="ECO:0000256" key="1">
    <source>
        <dbReference type="ARBA" id="ARBA00008520"/>
    </source>
</evidence>
<proteinExistence type="inferred from homology"/>
<dbReference type="InterPro" id="IPR006059">
    <property type="entry name" value="SBP"/>
</dbReference>
<sequence length="417" mass="47293">MKVSRILSGIMLFSVLFITVGCAKGSDSTASKDQKDSIEILNDKNQGTGKAKTFVPILEKETGLSVKFVNTPDLSSYQTNIQQSLQGNDAPALFTWWTGSMLKDLVKNDLVEDLSDQWSDYEAAGVSDQIKDALSVDGKVYGAPLNMIYNGVYYNKEIFSKYGIEEPKTFDEFLNVCKVLKENGETPIGIGNTWQSFCWPQALMGSLDPDLYEEWISGKVPFTDERVKTVFYQWIDMIQKGYFSDVQQDQIKEFSGKKTAMFYHATNSLTSLNEDYGLESGKDLDMFILPAKNSTDKKAVFYEVTPLLIGKNSSNKENAKKVLKGYFKQDVQQEYADKTGMAAVTNVTFNDPISKKLVDEVNDTDNYSLHLRYYEQFNPELVNFSIDEYWKIFSDPTKDQVDKSLEAIQNKWESLNK</sequence>
<dbReference type="OrthoDB" id="9798191at2"/>
<reference evidence="5 6" key="1">
    <citation type="submission" date="2018-06" db="EMBL/GenBank/DDBJ databases">
        <authorList>
            <consortium name="Pathogen Informatics"/>
            <person name="Doyle S."/>
        </authorList>
    </citation>
    <scope>NUCLEOTIDE SEQUENCE [LARGE SCALE GENOMIC DNA]</scope>
    <source>
        <strain evidence="5 6">NCTC12360</strain>
    </source>
</reference>
<feature type="signal peptide" evidence="4">
    <location>
        <begin position="1"/>
        <end position="23"/>
    </location>
</feature>
<dbReference type="Proteomes" id="UP000254807">
    <property type="component" value="Unassembled WGS sequence"/>
</dbReference>
<evidence type="ECO:0000313" key="6">
    <source>
        <dbReference type="Proteomes" id="UP000254807"/>
    </source>
</evidence>
<evidence type="ECO:0000313" key="5">
    <source>
        <dbReference type="EMBL" id="STD84775.1"/>
    </source>
</evidence>
<organism evidence="5 6">
    <name type="scientific">Enterococcus gallinarum</name>
    <dbReference type="NCBI Taxonomy" id="1353"/>
    <lineage>
        <taxon>Bacteria</taxon>
        <taxon>Bacillati</taxon>
        <taxon>Bacillota</taxon>
        <taxon>Bacilli</taxon>
        <taxon>Lactobacillales</taxon>
        <taxon>Enterococcaceae</taxon>
        <taxon>Enterococcus</taxon>
    </lineage>
</organism>
<comment type="similarity">
    <text evidence="1">Belongs to the bacterial solute-binding protein 1 family.</text>
</comment>
<dbReference type="AlphaFoldDB" id="A0A376H7I3"/>
<evidence type="ECO:0000256" key="3">
    <source>
        <dbReference type="ARBA" id="ARBA00022729"/>
    </source>
</evidence>
<dbReference type="InterPro" id="IPR050490">
    <property type="entry name" value="Bact_solute-bd_prot1"/>
</dbReference>
<evidence type="ECO:0000256" key="4">
    <source>
        <dbReference type="SAM" id="SignalP"/>
    </source>
</evidence>
<dbReference type="PANTHER" id="PTHR43649">
    <property type="entry name" value="ARABINOSE-BINDING PROTEIN-RELATED"/>
    <property type="match status" value="1"/>
</dbReference>
<keyword evidence="6" id="KW-1185">Reference proteome</keyword>
<dbReference type="EMBL" id="UFYW01000001">
    <property type="protein sequence ID" value="STD84775.1"/>
    <property type="molecule type" value="Genomic_DNA"/>
</dbReference>
<protein>
    <submittedName>
        <fullName evidence="5">Carbohydrate ABC transporter substrate-binding protein, CUT1 family (TC 3.A.1.1.-)</fullName>
    </submittedName>
</protein>
<evidence type="ECO:0000256" key="2">
    <source>
        <dbReference type="ARBA" id="ARBA00022448"/>
    </source>
</evidence>
<dbReference type="Pfam" id="PF01547">
    <property type="entry name" value="SBP_bac_1"/>
    <property type="match status" value="1"/>
</dbReference>
<dbReference type="PROSITE" id="PS01037">
    <property type="entry name" value="SBP_BACTERIAL_1"/>
    <property type="match status" value="1"/>
</dbReference>
<name>A0A376H7I3_ENTGA</name>
<accession>A0A376H7I3</accession>
<gene>
    <name evidence="5" type="ORF">NCTC12360_03322</name>
</gene>
<dbReference type="GO" id="GO:0055085">
    <property type="term" value="P:transmembrane transport"/>
    <property type="evidence" value="ECO:0007669"/>
    <property type="project" value="InterPro"/>
</dbReference>
<keyword evidence="3 4" id="KW-0732">Signal</keyword>
<dbReference type="Gene3D" id="3.40.190.10">
    <property type="entry name" value="Periplasmic binding protein-like II"/>
    <property type="match status" value="2"/>
</dbReference>
<keyword evidence="2" id="KW-0813">Transport</keyword>
<dbReference type="SUPFAM" id="SSF53850">
    <property type="entry name" value="Periplasmic binding protein-like II"/>
    <property type="match status" value="1"/>
</dbReference>
<dbReference type="RefSeq" id="WP_060813823.1">
    <property type="nucleotide sequence ID" value="NZ_JBHULA010000035.1"/>
</dbReference>